<dbReference type="RefSeq" id="WP_228085604.1">
    <property type="nucleotide sequence ID" value="NZ_JACVHL010000002.1"/>
</dbReference>
<protein>
    <submittedName>
        <fullName evidence="1">Uncharacterized protein</fullName>
    </submittedName>
</protein>
<proteinExistence type="predicted"/>
<dbReference type="AlphaFoldDB" id="A0A9Q3UA24"/>
<gene>
    <name evidence="1" type="ORF">IB292_02655</name>
</gene>
<comment type="caution">
    <text evidence="1">The sequence shown here is derived from an EMBL/GenBank/DDBJ whole genome shotgun (WGS) entry which is preliminary data.</text>
</comment>
<organism evidence="1 2">
    <name type="scientific">Vibrio parahaemolyticus</name>
    <dbReference type="NCBI Taxonomy" id="670"/>
    <lineage>
        <taxon>Bacteria</taxon>
        <taxon>Pseudomonadati</taxon>
        <taxon>Pseudomonadota</taxon>
        <taxon>Gammaproteobacteria</taxon>
        <taxon>Vibrionales</taxon>
        <taxon>Vibrionaceae</taxon>
        <taxon>Vibrio</taxon>
    </lineage>
</organism>
<reference evidence="1" key="1">
    <citation type="submission" date="2020-09" db="EMBL/GenBank/DDBJ databases">
        <title>Genome sequence of Vibrio parahaemolyticus isolates.</title>
        <authorList>
            <person name="Hammerl J.A."/>
            <person name="Strauch E."/>
        </authorList>
    </citation>
    <scope>NUCLEOTIDE SEQUENCE</scope>
    <source>
        <strain evidence="1">17-VB00146</strain>
    </source>
</reference>
<dbReference type="Proteomes" id="UP000726777">
    <property type="component" value="Unassembled WGS sequence"/>
</dbReference>
<accession>A0A9Q3UA24</accession>
<name>A0A9Q3UA24_VIBPH</name>
<sequence length="202" mass="23369">MQTNKPITLQTYKNETTFYPEKDLFNDTLLEGVNEQSFELWLKGFPAFQRRFGTTEGKRNLSEMTLPCNKWYRYAEKFEAHCLAETIKSKYPEGFFECRNQNGEIAAFLPEPSDKANFRIALYSLNGPITHHTYNSREEALEELAKSGFKHEEGAVDSLPGILSFDRGVTIGLWADEGIWPSVGFERDKHLPHIKREFAENY</sequence>
<evidence type="ECO:0000313" key="1">
    <source>
        <dbReference type="EMBL" id="MCC3803930.1"/>
    </source>
</evidence>
<evidence type="ECO:0000313" key="2">
    <source>
        <dbReference type="Proteomes" id="UP000726777"/>
    </source>
</evidence>
<dbReference type="EMBL" id="JACVHL010000002">
    <property type="protein sequence ID" value="MCC3803930.1"/>
    <property type="molecule type" value="Genomic_DNA"/>
</dbReference>